<reference evidence="1 2" key="1">
    <citation type="submission" date="2023-11" db="EMBL/GenBank/DDBJ databases">
        <authorList>
            <person name="Xu M."/>
            <person name="Jiang T."/>
        </authorList>
    </citation>
    <scope>NUCLEOTIDE SEQUENCE [LARGE SCALE GENOMIC DNA]</scope>
    <source>
        <strain evidence="1 2">SD</strain>
    </source>
</reference>
<gene>
    <name evidence="1" type="ORF">SK069_09800</name>
</gene>
<evidence type="ECO:0000313" key="1">
    <source>
        <dbReference type="EMBL" id="MDX8151884.1"/>
    </source>
</evidence>
<evidence type="ECO:0000313" key="2">
    <source>
        <dbReference type="Proteomes" id="UP001277761"/>
    </source>
</evidence>
<dbReference type="Proteomes" id="UP001277761">
    <property type="component" value="Unassembled WGS sequence"/>
</dbReference>
<accession>A0ABU4VJ64</accession>
<name>A0ABU4VJ64_9ACTN</name>
<organism evidence="1 2">
    <name type="scientific">Patulibacter brassicae</name>
    <dbReference type="NCBI Taxonomy" id="1705717"/>
    <lineage>
        <taxon>Bacteria</taxon>
        <taxon>Bacillati</taxon>
        <taxon>Actinomycetota</taxon>
        <taxon>Thermoleophilia</taxon>
        <taxon>Solirubrobacterales</taxon>
        <taxon>Patulibacteraceae</taxon>
        <taxon>Patulibacter</taxon>
    </lineage>
</organism>
<comment type="caution">
    <text evidence="1">The sequence shown here is derived from an EMBL/GenBank/DDBJ whole genome shotgun (WGS) entry which is preliminary data.</text>
</comment>
<dbReference type="RefSeq" id="WP_319954039.1">
    <property type="nucleotide sequence ID" value="NZ_JAXAVX010000004.1"/>
</dbReference>
<protein>
    <recommendedName>
        <fullName evidence="3">Peptidoglycan binding domain-containing protein</fullName>
    </recommendedName>
</protein>
<dbReference type="EMBL" id="JAXAVX010000004">
    <property type="protein sequence ID" value="MDX8151884.1"/>
    <property type="molecule type" value="Genomic_DNA"/>
</dbReference>
<keyword evidence="2" id="KW-1185">Reference proteome</keyword>
<sequence>MSPARPVPRRRLLVAATLVILLVLAAWLVFGRDTDRLEALRDLPAVERVAEDGSAVDVVLRPGARERDVVAALDALPDDVRGGALRLGRATLRFDGRGTTVEEVAPALVAAARLRGRAQAIELRGGSGRTRVEASVARRSRAAAVARELLDRLAPAGAPALGSVDVLEVALQGTLQGDEAVVIGDVGTQRPGPVRAALAAASSATLARREPVVRAYAAGVELRVGASGIADVGRAWRGVASAVPRDRRSIMLYVELPDRGDGTGLGDRSGKRFPALSGTIGADPDRALAALRALGPDAERPFAQPDLGYVSGRLPDAAEARRAIAALDRLGARRLDIAWPAPDDAPGTSSDDRQDVELDDDPATVAALVAGVARAQAAGIPSIRWQSQTATGFPRLTLARRRGVAATTKLADRPAQLRRTARAIRAIGWPGTATFEVLLGPGSCSNTPNAQAVVRITSTSDGRARKAEQGAACTDDAVIRAARRAWNATAR</sequence>
<evidence type="ECO:0008006" key="3">
    <source>
        <dbReference type="Google" id="ProtNLM"/>
    </source>
</evidence>
<proteinExistence type="predicted"/>